<gene>
    <name evidence="13" type="ORF">GCM10017083_48220</name>
</gene>
<organism evidence="13 14">
    <name type="scientific">Thalassobaculum fulvum</name>
    <dbReference type="NCBI Taxonomy" id="1633335"/>
    <lineage>
        <taxon>Bacteria</taxon>
        <taxon>Pseudomonadati</taxon>
        <taxon>Pseudomonadota</taxon>
        <taxon>Alphaproteobacteria</taxon>
        <taxon>Rhodospirillales</taxon>
        <taxon>Thalassobaculaceae</taxon>
        <taxon>Thalassobaculum</taxon>
    </lineage>
</organism>
<dbReference type="InterPro" id="IPR016032">
    <property type="entry name" value="Sig_transdc_resp-reg_C-effctor"/>
</dbReference>
<protein>
    <recommendedName>
        <fullName evidence="8">Regulatory protein VirG</fullName>
    </recommendedName>
</protein>
<dbReference type="AlphaFoldDB" id="A0A918XWB3"/>
<proteinExistence type="predicted"/>
<feature type="domain" description="Response regulatory" evidence="11">
    <location>
        <begin position="6"/>
        <end position="119"/>
    </location>
</feature>
<dbReference type="GO" id="GO:0000976">
    <property type="term" value="F:transcription cis-regulatory region binding"/>
    <property type="evidence" value="ECO:0007669"/>
    <property type="project" value="TreeGrafter"/>
</dbReference>
<evidence type="ECO:0000256" key="9">
    <source>
        <dbReference type="PROSITE-ProRule" id="PRU00169"/>
    </source>
</evidence>
<evidence type="ECO:0000256" key="4">
    <source>
        <dbReference type="ARBA" id="ARBA00023012"/>
    </source>
</evidence>
<keyword evidence="7" id="KW-0804">Transcription</keyword>
<dbReference type="SMART" id="SM00862">
    <property type="entry name" value="Trans_reg_C"/>
    <property type="match status" value="1"/>
</dbReference>
<evidence type="ECO:0000313" key="13">
    <source>
        <dbReference type="EMBL" id="GHD61163.1"/>
    </source>
</evidence>
<dbReference type="SUPFAM" id="SSF46894">
    <property type="entry name" value="C-terminal effector domain of the bipartite response regulators"/>
    <property type="match status" value="1"/>
</dbReference>
<dbReference type="Gene3D" id="1.10.10.10">
    <property type="entry name" value="Winged helix-like DNA-binding domain superfamily/Winged helix DNA-binding domain"/>
    <property type="match status" value="1"/>
</dbReference>
<dbReference type="FunFam" id="1.10.10.10:FF:000099">
    <property type="entry name" value="Two-component system response regulator TorR"/>
    <property type="match status" value="1"/>
</dbReference>
<dbReference type="GO" id="GO:0000156">
    <property type="term" value="F:phosphorelay response regulator activity"/>
    <property type="evidence" value="ECO:0007669"/>
    <property type="project" value="TreeGrafter"/>
</dbReference>
<reference evidence="13" key="2">
    <citation type="submission" date="2020-09" db="EMBL/GenBank/DDBJ databases">
        <authorList>
            <person name="Sun Q."/>
            <person name="Kim S."/>
        </authorList>
    </citation>
    <scope>NUCLEOTIDE SEQUENCE</scope>
    <source>
        <strain evidence="13">KCTC 42651</strain>
    </source>
</reference>
<dbReference type="FunFam" id="3.40.50.2300:FF:000001">
    <property type="entry name" value="DNA-binding response regulator PhoB"/>
    <property type="match status" value="1"/>
</dbReference>
<dbReference type="InterPro" id="IPR036388">
    <property type="entry name" value="WH-like_DNA-bd_sf"/>
</dbReference>
<dbReference type="Proteomes" id="UP000630353">
    <property type="component" value="Unassembled WGS sequence"/>
</dbReference>
<dbReference type="InterPro" id="IPR039420">
    <property type="entry name" value="WalR-like"/>
</dbReference>
<dbReference type="Gene3D" id="6.10.250.690">
    <property type="match status" value="1"/>
</dbReference>
<evidence type="ECO:0000256" key="5">
    <source>
        <dbReference type="ARBA" id="ARBA00023015"/>
    </source>
</evidence>
<reference evidence="13" key="1">
    <citation type="journal article" date="2014" name="Int. J. Syst. Evol. Microbiol.">
        <title>Complete genome sequence of Corynebacterium casei LMG S-19264T (=DSM 44701T), isolated from a smear-ripened cheese.</title>
        <authorList>
            <consortium name="US DOE Joint Genome Institute (JGI-PGF)"/>
            <person name="Walter F."/>
            <person name="Albersmeier A."/>
            <person name="Kalinowski J."/>
            <person name="Ruckert C."/>
        </authorList>
    </citation>
    <scope>NUCLEOTIDE SEQUENCE</scope>
    <source>
        <strain evidence="13">KCTC 42651</strain>
    </source>
</reference>
<dbReference type="CDD" id="cd00383">
    <property type="entry name" value="trans_reg_C"/>
    <property type="match status" value="1"/>
</dbReference>
<evidence type="ECO:0000259" key="11">
    <source>
        <dbReference type="PROSITE" id="PS50110"/>
    </source>
</evidence>
<dbReference type="SMART" id="SM00448">
    <property type="entry name" value="REC"/>
    <property type="match status" value="1"/>
</dbReference>
<dbReference type="EMBL" id="BMZS01000012">
    <property type="protein sequence ID" value="GHD61163.1"/>
    <property type="molecule type" value="Genomic_DNA"/>
</dbReference>
<evidence type="ECO:0000313" key="14">
    <source>
        <dbReference type="Proteomes" id="UP000630353"/>
    </source>
</evidence>
<evidence type="ECO:0000259" key="12">
    <source>
        <dbReference type="PROSITE" id="PS51755"/>
    </source>
</evidence>
<dbReference type="Pfam" id="PF00486">
    <property type="entry name" value="Trans_reg_C"/>
    <property type="match status" value="1"/>
</dbReference>
<evidence type="ECO:0000256" key="1">
    <source>
        <dbReference type="ARBA" id="ARBA00004496"/>
    </source>
</evidence>
<sequence length="249" mass="27625">MNEALHVLVVDDEPRIRTMVRRYLTEEGLKVSEAGDGATMRQVLEQESVDLVLLDLVMPGEDGLSLAREIRRHSEIPIIMVTGKGDLIDRVVGLEAGADDYIAKPFHLREVLARIRTVSRRTRGPAAPAAPAVAAPATETENNADTLAFEGWTLDVLRRDLRAPDGRPVPLTAAEFELLRVFLHHPNRVLSRDRLMDLAKGRDWAAYDRTIDTQVMRLRKKIEADPANPSLVKTVRGAGYLFAAAVRPA</sequence>
<name>A0A918XWB3_9PROT</name>
<evidence type="ECO:0000256" key="7">
    <source>
        <dbReference type="ARBA" id="ARBA00023163"/>
    </source>
</evidence>
<keyword evidence="4" id="KW-0902">Two-component regulatory system</keyword>
<keyword evidence="14" id="KW-1185">Reference proteome</keyword>
<evidence type="ECO:0000256" key="3">
    <source>
        <dbReference type="ARBA" id="ARBA00022553"/>
    </source>
</evidence>
<dbReference type="PROSITE" id="PS51755">
    <property type="entry name" value="OMPR_PHOB"/>
    <property type="match status" value="1"/>
</dbReference>
<dbReference type="InterPro" id="IPR011006">
    <property type="entry name" value="CheY-like_superfamily"/>
</dbReference>
<feature type="DNA-binding region" description="OmpR/PhoB-type" evidence="10">
    <location>
        <begin position="144"/>
        <end position="244"/>
    </location>
</feature>
<dbReference type="RefSeq" id="WP_189994506.1">
    <property type="nucleotide sequence ID" value="NZ_BMZS01000012.1"/>
</dbReference>
<keyword evidence="6 10" id="KW-0238">DNA-binding</keyword>
<dbReference type="InterPro" id="IPR001867">
    <property type="entry name" value="OmpR/PhoB-type_DNA-bd"/>
</dbReference>
<keyword evidence="3 9" id="KW-0597">Phosphoprotein</keyword>
<dbReference type="Gene3D" id="3.40.50.2300">
    <property type="match status" value="1"/>
</dbReference>
<dbReference type="PANTHER" id="PTHR48111">
    <property type="entry name" value="REGULATOR OF RPOS"/>
    <property type="match status" value="1"/>
</dbReference>
<keyword evidence="2" id="KW-0963">Cytoplasm</keyword>
<evidence type="ECO:0000256" key="8">
    <source>
        <dbReference type="ARBA" id="ARBA00067337"/>
    </source>
</evidence>
<evidence type="ECO:0000256" key="6">
    <source>
        <dbReference type="ARBA" id="ARBA00023125"/>
    </source>
</evidence>
<dbReference type="PANTHER" id="PTHR48111:SF4">
    <property type="entry name" value="DNA-BINDING DUAL TRANSCRIPTIONAL REGULATOR OMPR"/>
    <property type="match status" value="1"/>
</dbReference>
<dbReference type="GO" id="GO:0032993">
    <property type="term" value="C:protein-DNA complex"/>
    <property type="evidence" value="ECO:0007669"/>
    <property type="project" value="TreeGrafter"/>
</dbReference>
<evidence type="ECO:0000256" key="10">
    <source>
        <dbReference type="PROSITE-ProRule" id="PRU01091"/>
    </source>
</evidence>
<dbReference type="GO" id="GO:0005829">
    <property type="term" value="C:cytosol"/>
    <property type="evidence" value="ECO:0007669"/>
    <property type="project" value="TreeGrafter"/>
</dbReference>
<keyword evidence="5" id="KW-0805">Transcription regulation</keyword>
<comment type="caution">
    <text evidence="13">The sequence shown here is derived from an EMBL/GenBank/DDBJ whole genome shotgun (WGS) entry which is preliminary data.</text>
</comment>
<dbReference type="PROSITE" id="PS50110">
    <property type="entry name" value="RESPONSE_REGULATORY"/>
    <property type="match status" value="1"/>
</dbReference>
<comment type="subcellular location">
    <subcellularLocation>
        <location evidence="1">Cytoplasm</location>
    </subcellularLocation>
</comment>
<accession>A0A918XWB3</accession>
<dbReference type="GO" id="GO:0006355">
    <property type="term" value="P:regulation of DNA-templated transcription"/>
    <property type="evidence" value="ECO:0007669"/>
    <property type="project" value="InterPro"/>
</dbReference>
<evidence type="ECO:0000256" key="2">
    <source>
        <dbReference type="ARBA" id="ARBA00022490"/>
    </source>
</evidence>
<dbReference type="InterPro" id="IPR001789">
    <property type="entry name" value="Sig_transdc_resp-reg_receiver"/>
</dbReference>
<feature type="modified residue" description="4-aspartylphosphate" evidence="9">
    <location>
        <position position="55"/>
    </location>
</feature>
<feature type="domain" description="OmpR/PhoB-type" evidence="12">
    <location>
        <begin position="144"/>
        <end position="244"/>
    </location>
</feature>
<dbReference type="Pfam" id="PF00072">
    <property type="entry name" value="Response_reg"/>
    <property type="match status" value="1"/>
</dbReference>
<dbReference type="SUPFAM" id="SSF52172">
    <property type="entry name" value="CheY-like"/>
    <property type="match status" value="1"/>
</dbReference>